<proteinExistence type="predicted"/>
<name>A0ACB0EE14_RANTA</name>
<protein>
    <submittedName>
        <fullName evidence="1">Uncharacterized protein</fullName>
    </submittedName>
</protein>
<gene>
    <name evidence="1" type="ORF">MRATA1EN3_LOCUS9925</name>
</gene>
<organism evidence="1 2">
    <name type="scientific">Rangifer tarandus platyrhynchus</name>
    <name type="common">Svalbard reindeer</name>
    <dbReference type="NCBI Taxonomy" id="3082113"/>
    <lineage>
        <taxon>Eukaryota</taxon>
        <taxon>Metazoa</taxon>
        <taxon>Chordata</taxon>
        <taxon>Craniata</taxon>
        <taxon>Vertebrata</taxon>
        <taxon>Euteleostomi</taxon>
        <taxon>Mammalia</taxon>
        <taxon>Eutheria</taxon>
        <taxon>Laurasiatheria</taxon>
        <taxon>Artiodactyla</taxon>
        <taxon>Ruminantia</taxon>
        <taxon>Pecora</taxon>
        <taxon>Cervidae</taxon>
        <taxon>Odocoileinae</taxon>
        <taxon>Rangifer</taxon>
    </lineage>
</organism>
<dbReference type="EMBL" id="OX596103">
    <property type="protein sequence ID" value="CAI9698712.1"/>
    <property type="molecule type" value="Genomic_DNA"/>
</dbReference>
<sequence length="129" mass="14328">MGEEFQSTRKLHFLDRAQVTVVPASEARFFALRTTKGPGQAQEQGSEGRDNDGGERRGPQHKLTPLQPADSPRWKLSISVLSSVTMTQEAPTPTSSSSKVAERSPAEPWRVWGLREGLPEDKEDYHIAE</sequence>
<evidence type="ECO:0000313" key="2">
    <source>
        <dbReference type="Proteomes" id="UP001162501"/>
    </source>
</evidence>
<evidence type="ECO:0000313" key="1">
    <source>
        <dbReference type="EMBL" id="CAI9698712.1"/>
    </source>
</evidence>
<reference evidence="1" key="1">
    <citation type="submission" date="2023-05" db="EMBL/GenBank/DDBJ databases">
        <authorList>
            <consortium name="ELIXIR-Norway"/>
        </authorList>
    </citation>
    <scope>NUCLEOTIDE SEQUENCE</scope>
</reference>
<accession>A0ACB0EE14</accession>
<dbReference type="Proteomes" id="UP001162501">
    <property type="component" value="Chromosome 19"/>
</dbReference>